<evidence type="ECO:0000313" key="6">
    <source>
        <dbReference type="EMBL" id="TQV95924.1"/>
    </source>
</evidence>
<dbReference type="SUPFAM" id="SSF50978">
    <property type="entry name" value="WD40 repeat-like"/>
    <property type="match status" value="1"/>
</dbReference>
<sequence length="1712" mass="187791">MAALQQPLSQPLDMTVLGLNSGTSMDGIDCALCRFRQASPEDPMHFELLKYDEVPLAQGIKSRVMRIILENSTTPEELSEVNVLLGETFADAVDEFSSRHNVALSSIDVIGSHGQTIWLLSMPGPGRTKSALTMAEGSILAARTGITTVTDFRISDQAAGRQGAPLIAFFDSLVLRHPTKLRACQNIGGIANVCFVPPDVDGEISPEFFDFDTGPGNVFIDAAVRYFTNGDREYDKDGEMGKAGIVNQEIVDKFLATQPYFSLDPPKTTGREVFRDTIAHELIEEGIQKGLSPNDIVATITRITAQAIVEHYKRYMPTQYGPLAEIYMCGGGAKNPNIVAFMQQAFPETRIVMLDVAGIPSDAKEAITQGYDVDFVGPIHTGNTSGDPDNAGYFGYTVLEVHDEVLSQQIVSKFQPHYIFLLVGANNMGNDELAGQAPADLRKLLAELFHQGPRTSVLVGTLIQTALAEINTRVGAFNPELEGIVSELSVAGYPISSLDLSTSIDPASDLKDIVHLNDKGYENMAAIWFKNLKHRLPGSGVRLVQDNPHFQTTSVVPARSFDVNYIAMWRNHGMVIDLADSGSDLYAVSPLSMHDGISTTFGIQQNIPVSVTFRVRDCPVTQLCPKTGQQLHVRSNVDNTGLYINTTARLNTLEAVAMYWPTGTPRIYATSSNRASGSRLYVSHDDVSGPDEAEPKPVKEENGIGATPPATPATPATPAIQSVEIGDGPFEPSSQNEQPTIPLKDPVLALGVSRSGNMFAVITATSITLWQTKPTVILAVVVRSQSSLQLYGRNVDLLLRPDSAILVVRTSEGYLITYSIATDGESRVYKSHFPNHHNVQRRRQSLVGPQTGLRPEQYLWGPGEGTGVLDVSVRFRMVIKVDAGIESALALDDELIVATTKPAAVQCIRWTPDSTGSQTRTEILSRMGWVEKKVCISEMTYDRPMNLSTWITSDGRVYAVQRHKSTSEDDDPKKLFKGHCFHTPEGGRGRAVRAVINARFSLIAVGCSDGTVQVYSVRDYSGNITLSHSQIIPATTSTAGALTSLSYSPDGYCLFAGFENGWATWSMFGNPGSHSFSAERSTADEPWLAGVDCASWVGGGSEILMIGRRNEAIWSLEMAKSAVTGCYNDANVFRTVLQTSTGIMVYRGYDLPDMTSISAEPFLWHTARIPALYLLHQWPIKQAVISPDGRYVAVAGRKGLAHYSVNSGRWKTFANEAQENEFQVRGGMCWYQHILVAAIEGNKSYEIRLYSRETALESSQVLFSQKVPAPVVLVTTSGEDSLLVYTYENLLYHFIFVPSSDSVRLVQVGQIAFHGIVRSPARVRGLSWILPENQLSDGDPSQDVAVASVIFLVDGKLVLLSPSLNDEGQLKYDMRVIAQNVEYHASMRDQPLLNVERDETRGPPALRDSLWVFDGMQVKGWASIHDVLNAASDGTKELPAPVSFPVDFYPLSMLLEKGIILGVESNLVQRRDVNFSFFRFTIRTHLVLPDVLRFYLRQAKTAEAVTLSEQYQDLAYFSHGLEILLHRVLEEESEDSPAPEEAVLPRVLSLLSSSKDYLDVVLQCTRKTEVRQWKTLFAYLPPPQELFEESLLRGSVKTAGGYLMILYTLEELGQSTEQSVRVLTRAIREGDWELCKELARFLAALDQTGDMLQQVMKMANLAVAGQNGDAVSSRLEIPSGVGRSRIPSDTESDRRSVSDGSIGSTISPVASP</sequence>
<dbReference type="Pfam" id="PF13472">
    <property type="entry name" value="Lipase_GDSL_2"/>
    <property type="match status" value="1"/>
</dbReference>
<comment type="caution">
    <text evidence="6">The sequence shown here is derived from an EMBL/GenBank/DDBJ whole genome shotgun (WGS) entry which is preliminary data.</text>
</comment>
<feature type="region of interest" description="Disordered" evidence="3">
    <location>
        <begin position="1674"/>
        <end position="1712"/>
    </location>
</feature>
<dbReference type="Gene3D" id="3.40.50.1110">
    <property type="entry name" value="SGNH hydrolase"/>
    <property type="match status" value="1"/>
</dbReference>
<dbReference type="Gene3D" id="3.30.420.40">
    <property type="match status" value="2"/>
</dbReference>
<organism evidence="6 7">
    <name type="scientific">Cordyceps javanica</name>
    <dbReference type="NCBI Taxonomy" id="43265"/>
    <lineage>
        <taxon>Eukaryota</taxon>
        <taxon>Fungi</taxon>
        <taxon>Dikarya</taxon>
        <taxon>Ascomycota</taxon>
        <taxon>Pezizomycotina</taxon>
        <taxon>Sordariomycetes</taxon>
        <taxon>Hypocreomycetidae</taxon>
        <taxon>Hypocreales</taxon>
        <taxon>Cordycipitaceae</taxon>
        <taxon>Cordyceps</taxon>
    </lineage>
</organism>
<dbReference type="GO" id="GO:0005524">
    <property type="term" value="F:ATP binding"/>
    <property type="evidence" value="ECO:0007669"/>
    <property type="project" value="InterPro"/>
</dbReference>
<dbReference type="Pfam" id="PF03702">
    <property type="entry name" value="AnmK"/>
    <property type="match status" value="1"/>
</dbReference>
<feature type="domain" description="SGNH hydrolase-type esterase" evidence="5">
    <location>
        <begin position="389"/>
        <end position="522"/>
    </location>
</feature>
<comment type="subcellular location">
    <subcellularLocation>
        <location evidence="1">Membrane</location>
    </subcellularLocation>
</comment>
<dbReference type="CDD" id="cd01833">
    <property type="entry name" value="XynB_like"/>
    <property type="match status" value="1"/>
</dbReference>
<dbReference type="InterPro" id="IPR009771">
    <property type="entry name" value="RIC1_C"/>
</dbReference>
<evidence type="ECO:0000259" key="4">
    <source>
        <dbReference type="Pfam" id="PF07064"/>
    </source>
</evidence>
<dbReference type="SUPFAM" id="SSF53067">
    <property type="entry name" value="Actin-like ATPase domain"/>
    <property type="match status" value="1"/>
</dbReference>
<dbReference type="GO" id="GO:0042147">
    <property type="term" value="P:retrograde transport, endosome to Golgi"/>
    <property type="evidence" value="ECO:0007669"/>
    <property type="project" value="TreeGrafter"/>
</dbReference>
<dbReference type="Pfam" id="PF25440">
    <property type="entry name" value="Beta-prop_RIC1_2nd"/>
    <property type="match status" value="1"/>
</dbReference>
<protein>
    <submittedName>
        <fullName evidence="6">UPF0075 domain-containing protein</fullName>
    </submittedName>
</protein>
<proteinExistence type="predicted"/>
<dbReference type="InterPro" id="IPR001680">
    <property type="entry name" value="WD40_rpt"/>
</dbReference>
<dbReference type="GO" id="GO:0005829">
    <property type="term" value="C:cytosol"/>
    <property type="evidence" value="ECO:0007669"/>
    <property type="project" value="TreeGrafter"/>
</dbReference>
<dbReference type="GO" id="GO:0016773">
    <property type="term" value="F:phosphotransferase activity, alcohol group as acceptor"/>
    <property type="evidence" value="ECO:0007669"/>
    <property type="project" value="InterPro"/>
</dbReference>
<dbReference type="PANTHER" id="PTHR22746">
    <property type="entry name" value="RAB6A-GEF COMPLEX PARTNER PROTEIN 1"/>
    <property type="match status" value="1"/>
</dbReference>
<reference evidence="6 7" key="1">
    <citation type="journal article" date="2019" name="Appl. Microbiol. Biotechnol.">
        <title>Genome sequence of Isaria javanica and comparative genome analysis insights into family S53 peptidase evolution in fungal entomopathogens.</title>
        <authorList>
            <person name="Lin R."/>
            <person name="Zhang X."/>
            <person name="Xin B."/>
            <person name="Zou M."/>
            <person name="Gao Y."/>
            <person name="Qin F."/>
            <person name="Hu Q."/>
            <person name="Xie B."/>
            <person name="Cheng X."/>
        </authorList>
    </citation>
    <scope>NUCLEOTIDE SEQUENCE [LARGE SCALE GENOMIC DNA]</scope>
    <source>
        <strain evidence="6 7">IJ1G</strain>
    </source>
</reference>
<gene>
    <name evidence="6" type="ORF">IF1G_05753</name>
</gene>
<dbReference type="InterPro" id="IPR040096">
    <property type="entry name" value="Ric1"/>
</dbReference>
<dbReference type="SUPFAM" id="SSF101908">
    <property type="entry name" value="Putative isomerase YbhE"/>
    <property type="match status" value="1"/>
</dbReference>
<dbReference type="InterPro" id="IPR036514">
    <property type="entry name" value="SGNH_hydro_sf"/>
</dbReference>
<feature type="region of interest" description="Disordered" evidence="3">
    <location>
        <begin position="722"/>
        <end position="741"/>
    </location>
</feature>
<dbReference type="SUPFAM" id="SSF52266">
    <property type="entry name" value="SGNH hydrolase"/>
    <property type="match status" value="1"/>
</dbReference>
<dbReference type="STRING" id="43265.A0A545VYU1"/>
<dbReference type="InterPro" id="IPR013830">
    <property type="entry name" value="SGNH_hydro"/>
</dbReference>
<keyword evidence="7" id="KW-1185">Reference proteome</keyword>
<evidence type="ECO:0000259" key="5">
    <source>
        <dbReference type="Pfam" id="PF13472"/>
    </source>
</evidence>
<dbReference type="SMART" id="SM00320">
    <property type="entry name" value="WD40"/>
    <property type="match status" value="4"/>
</dbReference>
<feature type="compositionally biased region" description="Polar residues" evidence="3">
    <location>
        <begin position="1698"/>
        <end position="1712"/>
    </location>
</feature>
<dbReference type="Pfam" id="PF07064">
    <property type="entry name" value="RIC1"/>
    <property type="match status" value="1"/>
</dbReference>
<dbReference type="OrthoDB" id="67540at2759"/>
<dbReference type="EMBL" id="SPUK01000007">
    <property type="protein sequence ID" value="TQV95924.1"/>
    <property type="molecule type" value="Genomic_DNA"/>
</dbReference>
<accession>A0A545VYU1</accession>
<dbReference type="GO" id="GO:0034066">
    <property type="term" value="C:Ric1-Rgp1 guanyl-nucleotide exchange factor complex"/>
    <property type="evidence" value="ECO:0007669"/>
    <property type="project" value="InterPro"/>
</dbReference>
<name>A0A545VYU1_9HYPO</name>
<dbReference type="PANTHER" id="PTHR22746:SF10">
    <property type="entry name" value="GUANINE NUCLEOTIDE EXCHANGE FACTOR SUBUNIT RIC1"/>
    <property type="match status" value="1"/>
</dbReference>
<dbReference type="GO" id="GO:0006040">
    <property type="term" value="P:amino sugar metabolic process"/>
    <property type="evidence" value="ECO:0007669"/>
    <property type="project" value="InterPro"/>
</dbReference>
<evidence type="ECO:0000256" key="2">
    <source>
        <dbReference type="ARBA" id="ARBA00023136"/>
    </source>
</evidence>
<feature type="compositionally biased region" description="Basic and acidic residues" evidence="3">
    <location>
        <begin position="682"/>
        <end position="702"/>
    </location>
</feature>
<dbReference type="GO" id="GO:0006886">
    <property type="term" value="P:intracellular protein transport"/>
    <property type="evidence" value="ECO:0007669"/>
    <property type="project" value="InterPro"/>
</dbReference>
<feature type="domain" description="RIC1 C-terminal alpha solenoid region" evidence="4">
    <location>
        <begin position="1490"/>
        <end position="1660"/>
    </location>
</feature>
<feature type="compositionally biased region" description="Basic and acidic residues" evidence="3">
    <location>
        <begin position="1686"/>
        <end position="1697"/>
    </location>
</feature>
<dbReference type="GO" id="GO:0000139">
    <property type="term" value="C:Golgi membrane"/>
    <property type="evidence" value="ECO:0007669"/>
    <property type="project" value="TreeGrafter"/>
</dbReference>
<evidence type="ECO:0000256" key="1">
    <source>
        <dbReference type="ARBA" id="ARBA00004370"/>
    </source>
</evidence>
<dbReference type="InterPro" id="IPR005338">
    <property type="entry name" value="Anhydro_N_Ac-Mur_kinase"/>
</dbReference>
<dbReference type="InterPro" id="IPR043129">
    <property type="entry name" value="ATPase_NBD"/>
</dbReference>
<dbReference type="InterPro" id="IPR036322">
    <property type="entry name" value="WD40_repeat_dom_sf"/>
</dbReference>
<evidence type="ECO:0000313" key="7">
    <source>
        <dbReference type="Proteomes" id="UP000315783"/>
    </source>
</evidence>
<dbReference type="InterPro" id="IPR015943">
    <property type="entry name" value="WD40/YVTN_repeat-like_dom_sf"/>
</dbReference>
<dbReference type="GO" id="GO:0009254">
    <property type="term" value="P:peptidoglycan turnover"/>
    <property type="evidence" value="ECO:0007669"/>
    <property type="project" value="InterPro"/>
</dbReference>
<keyword evidence="2" id="KW-0472">Membrane</keyword>
<evidence type="ECO:0000256" key="3">
    <source>
        <dbReference type="SAM" id="MobiDB-lite"/>
    </source>
</evidence>
<dbReference type="Gene3D" id="2.130.10.10">
    <property type="entry name" value="YVTN repeat-like/Quinoprotein amine dehydrogenase"/>
    <property type="match status" value="1"/>
</dbReference>
<feature type="region of interest" description="Disordered" evidence="3">
    <location>
        <begin position="679"/>
        <end position="717"/>
    </location>
</feature>
<dbReference type="Proteomes" id="UP000315783">
    <property type="component" value="Unassembled WGS sequence"/>
</dbReference>